<evidence type="ECO:0000256" key="2">
    <source>
        <dbReference type="ARBA" id="ARBA00001936"/>
    </source>
</evidence>
<dbReference type="GO" id="GO:0047938">
    <property type="term" value="F:glucose-6-phosphate 1-epimerase activity"/>
    <property type="evidence" value="ECO:0007669"/>
    <property type="project" value="UniProtKB-EC"/>
</dbReference>
<dbReference type="SUPFAM" id="SSF74650">
    <property type="entry name" value="Galactose mutarotase-like"/>
    <property type="match status" value="1"/>
</dbReference>
<evidence type="ECO:0000256" key="18">
    <source>
        <dbReference type="SAM" id="Phobius"/>
    </source>
</evidence>
<keyword evidence="16" id="KW-0413">Isomerase</keyword>
<dbReference type="CDD" id="cd09020">
    <property type="entry name" value="D-hex-6-P-epi_like"/>
    <property type="match status" value="1"/>
</dbReference>
<evidence type="ECO:0000256" key="16">
    <source>
        <dbReference type="ARBA" id="ARBA00023235"/>
    </source>
</evidence>
<dbReference type="GO" id="GO:0005975">
    <property type="term" value="P:carbohydrate metabolic process"/>
    <property type="evidence" value="ECO:0007669"/>
    <property type="project" value="InterPro"/>
</dbReference>
<dbReference type="InterPro" id="IPR002659">
    <property type="entry name" value="Glyco_trans_31"/>
</dbReference>
<gene>
    <name evidence="19" type="ORF">DEO72_LG4g2672</name>
</gene>
<evidence type="ECO:0000256" key="10">
    <source>
        <dbReference type="ARBA" id="ARBA00022692"/>
    </source>
</evidence>
<dbReference type="PANTHER" id="PTHR11122">
    <property type="entry name" value="APOSPORY-ASSOCIATED PROTEIN C-RELATED"/>
    <property type="match status" value="1"/>
</dbReference>
<dbReference type="Proteomes" id="UP000501690">
    <property type="component" value="Linkage Group LG4"/>
</dbReference>
<comment type="pathway">
    <text evidence="4">Protein modification; protein glycosylation.</text>
</comment>
<keyword evidence="12 18" id="KW-1133">Transmembrane helix</keyword>
<keyword evidence="8" id="KW-0328">Glycosyltransferase</keyword>
<evidence type="ECO:0000256" key="1">
    <source>
        <dbReference type="ARBA" id="ARBA00001096"/>
    </source>
</evidence>
<comment type="similarity">
    <text evidence="5">Belongs to the glucose-6-phosphate 1-epimerase family.</text>
</comment>
<comment type="catalytic activity">
    <reaction evidence="1">
        <text>alpha-D-glucose 6-phosphate = beta-D-glucose 6-phosphate</text>
        <dbReference type="Rhea" id="RHEA:16249"/>
        <dbReference type="ChEBI" id="CHEBI:58225"/>
        <dbReference type="ChEBI" id="CHEBI:58247"/>
        <dbReference type="EC" id="5.1.3.15"/>
    </reaction>
</comment>
<evidence type="ECO:0000313" key="19">
    <source>
        <dbReference type="EMBL" id="QCD91705.1"/>
    </source>
</evidence>
<dbReference type="AlphaFoldDB" id="A0A4D6LT20"/>
<dbReference type="GO" id="GO:0000139">
    <property type="term" value="C:Golgi membrane"/>
    <property type="evidence" value="ECO:0007669"/>
    <property type="project" value="UniProtKB-SubCell"/>
</dbReference>
<protein>
    <recommendedName>
        <fullName evidence="7">glucose-6-phosphate 1-epimerase</fullName>
        <ecNumber evidence="7">5.1.3.15</ecNumber>
    </recommendedName>
</protein>
<evidence type="ECO:0000256" key="4">
    <source>
        <dbReference type="ARBA" id="ARBA00004922"/>
    </source>
</evidence>
<evidence type="ECO:0000256" key="6">
    <source>
        <dbReference type="ARBA" id="ARBA00008661"/>
    </source>
</evidence>
<reference evidence="19 20" key="1">
    <citation type="submission" date="2019-04" db="EMBL/GenBank/DDBJ databases">
        <title>An improved genome assembly and genetic linkage map for asparagus bean, Vigna unguiculata ssp. sesquipedialis.</title>
        <authorList>
            <person name="Xia Q."/>
            <person name="Zhang R."/>
            <person name="Dong Y."/>
        </authorList>
    </citation>
    <scope>NUCLEOTIDE SEQUENCE [LARGE SCALE GENOMIC DNA]</scope>
    <source>
        <tissue evidence="19">Leaf</tissue>
    </source>
</reference>
<dbReference type="Gene3D" id="2.70.98.10">
    <property type="match status" value="1"/>
</dbReference>
<comment type="similarity">
    <text evidence="6">Belongs to the glycosyltransferase 31 family.</text>
</comment>
<dbReference type="InterPro" id="IPR011013">
    <property type="entry name" value="Gal_mutarotase_sf_dom"/>
</dbReference>
<comment type="subcellular location">
    <subcellularLocation>
        <location evidence="3">Golgi apparatus membrane</location>
        <topology evidence="3">Single-pass type II membrane protein</topology>
    </subcellularLocation>
</comment>
<name>A0A4D6LT20_VIGUN</name>
<feature type="transmembrane region" description="Helical" evidence="18">
    <location>
        <begin position="21"/>
        <end position="40"/>
    </location>
</feature>
<evidence type="ECO:0000256" key="11">
    <source>
        <dbReference type="ARBA" id="ARBA00022968"/>
    </source>
</evidence>
<evidence type="ECO:0000256" key="14">
    <source>
        <dbReference type="ARBA" id="ARBA00023136"/>
    </source>
</evidence>
<keyword evidence="14 18" id="KW-0472">Membrane</keyword>
<keyword evidence="13" id="KW-0333">Golgi apparatus</keyword>
<dbReference type="Gene3D" id="3.90.550.50">
    <property type="match status" value="1"/>
</dbReference>
<proteinExistence type="inferred from homology"/>
<sequence>MRSRGSQNRLSGNSFGSRVSALMLAMISTMATIYVAARLFQEAESRAYLVEELEKRTGQGQSAVSLDDTLKVIACREQSKKLSVLETELAAARQEGFVPKRLLGNNEKHPTKKVLLVVGVMTTFGRRKNRDAIRKAWMPAGIARRELVDKKGIIVRFVIGRSANGGDSLDKEIEAEISHTNDFVILGNQVEAPEEKAKKIKSFFIHAVGKWDAEFYAKVNDDVYVNLDSLGVVLASHLDKPRVYIGCMKSGKVFSERTHKWHEPDWWKFGDGKSYFRHASGEVYVISKSLAQFISINSFMLRTYVHDDVSIGSWFIGLDVQHIDETKLCCSSWSPGTQHPPLTRHVLNKLCKHQPNQIYYAFPFVSKLEMNASAPTSGAGKRPPPYPHKADKNPLQSSVELVKDKNGISQLILRNNDASATVSLLGAQVISWKTKRTGELLFLSKKAIFNPPTAVRGGIPICFPEFKNNETREDHGFVRNRIWVIEENPPHLSGDFSAKVYVDLFLKPSKEDAKIWPHSFEFRLRISLTALGILSLTSRIRNVDCKNFSFRIVYHTYLSVSDICEVRIEGLETQYYLDNLLQKQRFTEQGASLTFESEVDRVYTDSNNVLAVRDHYKKRTVIIRKDGLPDTVVWNPWDKKSKFIADLGDKEYQEMLCVDGAALENPITLKPGEEWKGDLELSILLIS</sequence>
<evidence type="ECO:0000256" key="17">
    <source>
        <dbReference type="SAM" id="MobiDB-lite"/>
    </source>
</evidence>
<dbReference type="EMBL" id="CP039348">
    <property type="protein sequence ID" value="QCD91705.1"/>
    <property type="molecule type" value="Genomic_DNA"/>
</dbReference>
<keyword evidence="10 18" id="KW-0812">Transmembrane</keyword>
<evidence type="ECO:0000256" key="7">
    <source>
        <dbReference type="ARBA" id="ARBA00012083"/>
    </source>
</evidence>
<keyword evidence="15" id="KW-0464">Manganese</keyword>
<dbReference type="Pfam" id="PF01263">
    <property type="entry name" value="Aldose_epim"/>
    <property type="match status" value="1"/>
</dbReference>
<evidence type="ECO:0000256" key="5">
    <source>
        <dbReference type="ARBA" id="ARBA00005866"/>
    </source>
</evidence>
<evidence type="ECO:0000256" key="13">
    <source>
        <dbReference type="ARBA" id="ARBA00023034"/>
    </source>
</evidence>
<keyword evidence="20" id="KW-1185">Reference proteome</keyword>
<comment type="cofactor">
    <cofactor evidence="2">
        <name>Mn(2+)</name>
        <dbReference type="ChEBI" id="CHEBI:29035"/>
    </cofactor>
</comment>
<dbReference type="UniPathway" id="UPA00378"/>
<evidence type="ECO:0000256" key="12">
    <source>
        <dbReference type="ARBA" id="ARBA00022989"/>
    </source>
</evidence>
<dbReference type="InterPro" id="IPR025532">
    <property type="entry name" value="G6P_1-epimerase"/>
</dbReference>
<dbReference type="InterPro" id="IPR008183">
    <property type="entry name" value="Aldose_1/G6P_1-epimerase"/>
</dbReference>
<accession>A0A4D6LT20</accession>
<evidence type="ECO:0000256" key="9">
    <source>
        <dbReference type="ARBA" id="ARBA00022679"/>
    </source>
</evidence>
<evidence type="ECO:0000256" key="15">
    <source>
        <dbReference type="ARBA" id="ARBA00023211"/>
    </source>
</evidence>
<dbReference type="EC" id="5.1.3.15" evidence="7"/>
<dbReference type="Pfam" id="PF01762">
    <property type="entry name" value="Galactosyl_T"/>
    <property type="match status" value="1"/>
</dbReference>
<evidence type="ECO:0000313" key="20">
    <source>
        <dbReference type="Proteomes" id="UP000501690"/>
    </source>
</evidence>
<organism evidence="19 20">
    <name type="scientific">Vigna unguiculata</name>
    <name type="common">Cowpea</name>
    <dbReference type="NCBI Taxonomy" id="3917"/>
    <lineage>
        <taxon>Eukaryota</taxon>
        <taxon>Viridiplantae</taxon>
        <taxon>Streptophyta</taxon>
        <taxon>Embryophyta</taxon>
        <taxon>Tracheophyta</taxon>
        <taxon>Spermatophyta</taxon>
        <taxon>Magnoliopsida</taxon>
        <taxon>eudicotyledons</taxon>
        <taxon>Gunneridae</taxon>
        <taxon>Pentapetalae</taxon>
        <taxon>rosids</taxon>
        <taxon>fabids</taxon>
        <taxon>Fabales</taxon>
        <taxon>Fabaceae</taxon>
        <taxon>Papilionoideae</taxon>
        <taxon>50 kb inversion clade</taxon>
        <taxon>NPAAA clade</taxon>
        <taxon>indigoferoid/millettioid clade</taxon>
        <taxon>Phaseoleae</taxon>
        <taxon>Vigna</taxon>
    </lineage>
</organism>
<dbReference type="PANTHER" id="PTHR11122:SF31">
    <property type="entry name" value="GLUCOSE-6-PHOSPHATE 1-EPIMERASE"/>
    <property type="match status" value="1"/>
</dbReference>
<dbReference type="GO" id="GO:0016758">
    <property type="term" value="F:hexosyltransferase activity"/>
    <property type="evidence" value="ECO:0007669"/>
    <property type="project" value="InterPro"/>
</dbReference>
<evidence type="ECO:0000256" key="8">
    <source>
        <dbReference type="ARBA" id="ARBA00022676"/>
    </source>
</evidence>
<keyword evidence="9" id="KW-0808">Transferase</keyword>
<dbReference type="InterPro" id="IPR014718">
    <property type="entry name" value="GH-type_carb-bd"/>
</dbReference>
<dbReference type="GO" id="GO:0030246">
    <property type="term" value="F:carbohydrate binding"/>
    <property type="evidence" value="ECO:0007669"/>
    <property type="project" value="InterPro"/>
</dbReference>
<evidence type="ECO:0000256" key="3">
    <source>
        <dbReference type="ARBA" id="ARBA00004323"/>
    </source>
</evidence>
<keyword evidence="11" id="KW-0735">Signal-anchor</keyword>
<feature type="region of interest" description="Disordered" evidence="17">
    <location>
        <begin position="373"/>
        <end position="393"/>
    </location>
</feature>